<gene>
    <name evidence="5" type="ORF">SEMRO_1017_G231670.1</name>
</gene>
<organism evidence="5 6">
    <name type="scientific">Seminavis robusta</name>
    <dbReference type="NCBI Taxonomy" id="568900"/>
    <lineage>
        <taxon>Eukaryota</taxon>
        <taxon>Sar</taxon>
        <taxon>Stramenopiles</taxon>
        <taxon>Ochrophyta</taxon>
        <taxon>Bacillariophyta</taxon>
        <taxon>Bacillariophyceae</taxon>
        <taxon>Bacillariophycidae</taxon>
        <taxon>Naviculales</taxon>
        <taxon>Naviculaceae</taxon>
        <taxon>Seminavis</taxon>
    </lineage>
</organism>
<evidence type="ECO:0000256" key="2">
    <source>
        <dbReference type="ARBA" id="ARBA00022692"/>
    </source>
</evidence>
<dbReference type="Gene3D" id="3.40.50.300">
    <property type="entry name" value="P-loop containing nucleotide triphosphate hydrolases"/>
    <property type="match status" value="1"/>
</dbReference>
<protein>
    <submittedName>
        <fullName evidence="5">Uncharacterized protein</fullName>
    </submittedName>
</protein>
<dbReference type="GO" id="GO:0016020">
    <property type="term" value="C:membrane"/>
    <property type="evidence" value="ECO:0007669"/>
    <property type="project" value="UniProtKB-SubCell"/>
</dbReference>
<evidence type="ECO:0000313" key="5">
    <source>
        <dbReference type="EMBL" id="CAB9519434.1"/>
    </source>
</evidence>
<dbReference type="PANTHER" id="PTHR43394">
    <property type="entry name" value="ATP-DEPENDENT PERMEASE MDL1, MITOCHONDRIAL"/>
    <property type="match status" value="1"/>
</dbReference>
<dbReference type="Gene3D" id="1.20.1560.10">
    <property type="entry name" value="ABC transporter type 1, transmembrane domain"/>
    <property type="match status" value="1"/>
</dbReference>
<evidence type="ECO:0000256" key="1">
    <source>
        <dbReference type="ARBA" id="ARBA00004141"/>
    </source>
</evidence>
<dbReference type="Proteomes" id="UP001153069">
    <property type="component" value="Unassembled WGS sequence"/>
</dbReference>
<keyword evidence="2" id="KW-0812">Transmembrane</keyword>
<comment type="caution">
    <text evidence="5">The sequence shown here is derived from an EMBL/GenBank/DDBJ whole genome shotgun (WGS) entry which is preliminary data.</text>
</comment>
<dbReference type="InterPro" id="IPR036640">
    <property type="entry name" value="ABC1_TM_sf"/>
</dbReference>
<evidence type="ECO:0000313" key="6">
    <source>
        <dbReference type="Proteomes" id="UP001153069"/>
    </source>
</evidence>
<dbReference type="SUPFAM" id="SSF52540">
    <property type="entry name" value="P-loop containing nucleoside triphosphate hydrolases"/>
    <property type="match status" value="1"/>
</dbReference>
<keyword evidence="4" id="KW-0472">Membrane</keyword>
<sequence>MAAKASVLIELLSTVMELVTNVLIERGQRVLGRKLQVKYFEAFTKRDLEWWRAMERDGKEAWTFIWLLYEASDNVEKFLSTPQDMVSNITTIVTHVYVIYRASSSSVYTLLAAQFAVIAFNFMSSFGFRWLHKFAVRGVLEGDEWTWMDRLDPSYVRMFKSFARCEKEVKVYTESLACEAQKSQREFMVESLRKPIDAIAKQAGEVKLETQRKHRWRLLRSVIKQAAQLHKVYDMCTLKSKIDPDSGLVPPNRAKGHIKFEEVQFSYPRGAEVLKGASMAVGPGQTLGITGSAGCASPQLCASLKGSMMSLGGASF</sequence>
<reference evidence="5" key="1">
    <citation type="submission" date="2020-06" db="EMBL/GenBank/DDBJ databases">
        <authorList>
            <consortium name="Plant Systems Biology data submission"/>
        </authorList>
    </citation>
    <scope>NUCLEOTIDE SEQUENCE</scope>
    <source>
        <strain evidence="5">D6</strain>
    </source>
</reference>
<evidence type="ECO:0000256" key="3">
    <source>
        <dbReference type="ARBA" id="ARBA00022989"/>
    </source>
</evidence>
<accession>A0A9N8EHU5</accession>
<dbReference type="EMBL" id="CAICTM010001015">
    <property type="protein sequence ID" value="CAB9519434.1"/>
    <property type="molecule type" value="Genomic_DNA"/>
</dbReference>
<keyword evidence="6" id="KW-1185">Reference proteome</keyword>
<name>A0A9N8EHU5_9STRA</name>
<dbReference type="AlphaFoldDB" id="A0A9N8EHU5"/>
<dbReference type="InterPro" id="IPR039421">
    <property type="entry name" value="Type_1_exporter"/>
</dbReference>
<dbReference type="GO" id="GO:0005524">
    <property type="term" value="F:ATP binding"/>
    <property type="evidence" value="ECO:0007669"/>
    <property type="project" value="InterPro"/>
</dbReference>
<keyword evidence="3" id="KW-1133">Transmembrane helix</keyword>
<dbReference type="InterPro" id="IPR027417">
    <property type="entry name" value="P-loop_NTPase"/>
</dbReference>
<comment type="subcellular location">
    <subcellularLocation>
        <location evidence="1">Membrane</location>
        <topology evidence="1">Multi-pass membrane protein</topology>
    </subcellularLocation>
</comment>
<evidence type="ECO:0000256" key="4">
    <source>
        <dbReference type="ARBA" id="ARBA00023136"/>
    </source>
</evidence>
<proteinExistence type="predicted"/>